<feature type="transmembrane region" description="Helical" evidence="5">
    <location>
        <begin position="44"/>
        <end position="66"/>
    </location>
</feature>
<evidence type="ECO:0000256" key="3">
    <source>
        <dbReference type="ARBA" id="ARBA00022989"/>
    </source>
</evidence>
<keyword evidence="3 5" id="KW-1133">Transmembrane helix</keyword>
<accession>A0A813YCL9</accession>
<proteinExistence type="predicted"/>
<dbReference type="InterPro" id="IPR017452">
    <property type="entry name" value="GPCR_Rhodpsn_7TM"/>
</dbReference>
<evidence type="ECO:0000313" key="7">
    <source>
        <dbReference type="EMBL" id="CAF0882315.1"/>
    </source>
</evidence>
<evidence type="ECO:0000256" key="4">
    <source>
        <dbReference type="ARBA" id="ARBA00023136"/>
    </source>
</evidence>
<dbReference type="PANTHER" id="PTHR46641:SF6">
    <property type="entry name" value="G-PROTEIN COUPLED RECEPTORS FAMILY 1 PROFILE DOMAIN-CONTAINING PROTEIN"/>
    <property type="match status" value="1"/>
</dbReference>
<feature type="transmembrane region" description="Helical" evidence="5">
    <location>
        <begin position="124"/>
        <end position="146"/>
    </location>
</feature>
<dbReference type="Gene3D" id="1.20.1070.10">
    <property type="entry name" value="Rhodopsin 7-helix transmembrane proteins"/>
    <property type="match status" value="1"/>
</dbReference>
<protein>
    <recommendedName>
        <fullName evidence="6">G-protein coupled receptors family 1 profile domain-containing protein</fullName>
    </recommendedName>
</protein>
<keyword evidence="4 5" id="KW-0472">Membrane</keyword>
<gene>
    <name evidence="7" type="ORF">OXX778_LOCUS10476</name>
</gene>
<keyword evidence="8" id="KW-1185">Reference proteome</keyword>
<feature type="transmembrane region" description="Helical" evidence="5">
    <location>
        <begin position="86"/>
        <end position="104"/>
    </location>
</feature>
<dbReference type="EMBL" id="CAJNOC010001664">
    <property type="protein sequence ID" value="CAF0882315.1"/>
    <property type="molecule type" value="Genomic_DNA"/>
</dbReference>
<dbReference type="InterPro" id="IPR052954">
    <property type="entry name" value="GPCR-Ligand_Int"/>
</dbReference>
<feature type="transmembrane region" description="Helical" evidence="5">
    <location>
        <begin position="229"/>
        <end position="254"/>
    </location>
</feature>
<evidence type="ECO:0000256" key="1">
    <source>
        <dbReference type="ARBA" id="ARBA00004370"/>
    </source>
</evidence>
<dbReference type="SUPFAM" id="SSF81321">
    <property type="entry name" value="Family A G protein-coupled receptor-like"/>
    <property type="match status" value="1"/>
</dbReference>
<dbReference type="PANTHER" id="PTHR46641">
    <property type="entry name" value="FMRFAMIDE RECEPTOR-RELATED"/>
    <property type="match status" value="1"/>
</dbReference>
<dbReference type="Proteomes" id="UP000663879">
    <property type="component" value="Unassembled WGS sequence"/>
</dbReference>
<dbReference type="AlphaFoldDB" id="A0A813YCL9"/>
<evidence type="ECO:0000313" key="8">
    <source>
        <dbReference type="Proteomes" id="UP000663879"/>
    </source>
</evidence>
<feature type="domain" description="G-protein coupled receptors family 1 profile" evidence="6">
    <location>
        <begin position="23"/>
        <end position="293"/>
    </location>
</feature>
<dbReference type="InterPro" id="IPR000276">
    <property type="entry name" value="GPCR_Rhodpsn"/>
</dbReference>
<dbReference type="GO" id="GO:0016020">
    <property type="term" value="C:membrane"/>
    <property type="evidence" value="ECO:0007669"/>
    <property type="project" value="UniProtKB-SubCell"/>
</dbReference>
<keyword evidence="2 5" id="KW-0812">Transmembrane</keyword>
<evidence type="ECO:0000256" key="2">
    <source>
        <dbReference type="ARBA" id="ARBA00022692"/>
    </source>
</evidence>
<feature type="transmembrane region" description="Helical" evidence="5">
    <location>
        <begin position="12"/>
        <end position="32"/>
    </location>
</feature>
<dbReference type="OrthoDB" id="10433128at2759"/>
<feature type="transmembrane region" description="Helical" evidence="5">
    <location>
        <begin position="274"/>
        <end position="296"/>
    </location>
</feature>
<evidence type="ECO:0000259" key="6">
    <source>
        <dbReference type="PROSITE" id="PS50262"/>
    </source>
</evidence>
<feature type="transmembrane region" description="Helical" evidence="5">
    <location>
        <begin position="190"/>
        <end position="208"/>
    </location>
</feature>
<dbReference type="PROSITE" id="PS50262">
    <property type="entry name" value="G_PROTEIN_RECEP_F1_2"/>
    <property type="match status" value="1"/>
</dbReference>
<organism evidence="7 8">
    <name type="scientific">Brachionus calyciflorus</name>
    <dbReference type="NCBI Taxonomy" id="104777"/>
    <lineage>
        <taxon>Eukaryota</taxon>
        <taxon>Metazoa</taxon>
        <taxon>Spiralia</taxon>
        <taxon>Gnathifera</taxon>
        <taxon>Rotifera</taxon>
        <taxon>Eurotatoria</taxon>
        <taxon>Monogononta</taxon>
        <taxon>Pseudotrocha</taxon>
        <taxon>Ploima</taxon>
        <taxon>Brachionidae</taxon>
        <taxon>Brachionus</taxon>
    </lineage>
</organism>
<sequence length="346" mass="40149">MSNIDLSIDFYFAVSTMPLGIILNSITLFIFLRKKFNHDTNVGFLYSVLCFLNTVALINKITISILDFYEINSSNSNLISCQFQKIFVSVFLQFPSFAQVYITFDLYRSICMLNKKPTSKRKYLIIIFLTFLILLTSNSVYLSFFLKTNINESNKTIENTSSIISNYTLCTGTRIADLIGDFVNVMLRDLIPFIIIFYLNLRITKTVFKSKMLLKTNKSLKRERYFAKSIIAINIVFLIIYLPWAISFIIYHAFHFIDYYYRTINIDLKTLDLIQAVTTGVSYLNNYSPFFINLIFNSIFRKEFHNVIFKKKKRVFVLGTGRKAWSLVDQALGGLVFPHIEKGPSS</sequence>
<reference evidence="7" key="1">
    <citation type="submission" date="2021-02" db="EMBL/GenBank/DDBJ databases">
        <authorList>
            <person name="Nowell W R."/>
        </authorList>
    </citation>
    <scope>NUCLEOTIDE SEQUENCE</scope>
    <source>
        <strain evidence="7">Ploen Becks lab</strain>
    </source>
</reference>
<evidence type="ECO:0000256" key="5">
    <source>
        <dbReference type="SAM" id="Phobius"/>
    </source>
</evidence>
<comment type="caution">
    <text evidence="7">The sequence shown here is derived from an EMBL/GenBank/DDBJ whole genome shotgun (WGS) entry which is preliminary data.</text>
</comment>
<dbReference type="Pfam" id="PF00001">
    <property type="entry name" value="7tm_1"/>
    <property type="match status" value="1"/>
</dbReference>
<dbReference type="GO" id="GO:0004930">
    <property type="term" value="F:G protein-coupled receptor activity"/>
    <property type="evidence" value="ECO:0007669"/>
    <property type="project" value="InterPro"/>
</dbReference>
<name>A0A813YCL9_9BILA</name>
<comment type="subcellular location">
    <subcellularLocation>
        <location evidence="1">Membrane</location>
    </subcellularLocation>
</comment>